<feature type="transmembrane region" description="Helical" evidence="6">
    <location>
        <begin position="193"/>
        <end position="214"/>
    </location>
</feature>
<dbReference type="InterPro" id="IPR007603">
    <property type="entry name" value="Choline_transptr-like"/>
</dbReference>
<evidence type="ECO:0000256" key="4">
    <source>
        <dbReference type="ARBA" id="ARBA00022989"/>
    </source>
</evidence>
<dbReference type="EMBL" id="UXUI01009024">
    <property type="protein sequence ID" value="VDD92894.1"/>
    <property type="molecule type" value="Genomic_DNA"/>
</dbReference>
<evidence type="ECO:0000256" key="3">
    <source>
        <dbReference type="ARBA" id="ARBA00022692"/>
    </source>
</evidence>
<keyword evidence="4 6" id="KW-1133">Transmembrane helix</keyword>
<reference evidence="9" key="1">
    <citation type="submission" date="2016-04" db="UniProtKB">
        <authorList>
            <consortium name="WormBaseParasite"/>
        </authorList>
    </citation>
    <scope>IDENTIFICATION</scope>
</reference>
<evidence type="ECO:0000256" key="5">
    <source>
        <dbReference type="ARBA" id="ARBA00023136"/>
    </source>
</evidence>
<dbReference type="PANTHER" id="PTHR12385:SF12">
    <property type="entry name" value="CHOLINE TRANSPORTER-LIKE PROTEIN"/>
    <property type="match status" value="1"/>
</dbReference>
<accession>A0A0N4VC75</accession>
<dbReference type="GO" id="GO:0005886">
    <property type="term" value="C:plasma membrane"/>
    <property type="evidence" value="ECO:0007669"/>
    <property type="project" value="UniProtKB-SubCell"/>
</dbReference>
<dbReference type="Pfam" id="PF04515">
    <property type="entry name" value="Choline_transpo"/>
    <property type="match status" value="1"/>
</dbReference>
<dbReference type="GO" id="GO:0022857">
    <property type="term" value="F:transmembrane transporter activity"/>
    <property type="evidence" value="ECO:0007669"/>
    <property type="project" value="UniProtKB-UniRule"/>
</dbReference>
<evidence type="ECO:0000256" key="2">
    <source>
        <dbReference type="ARBA" id="ARBA00007168"/>
    </source>
</evidence>
<feature type="transmembrane region" description="Helical" evidence="6">
    <location>
        <begin position="387"/>
        <end position="405"/>
    </location>
</feature>
<protein>
    <recommendedName>
        <fullName evidence="6">Choline transporter-like protein</fullName>
    </recommendedName>
</protein>
<sequence>MCCGCCCDADKIAIAVYGALEGDSYQIIRGIDSWGNICGKDNRHRNTESSQYAVDMSEKLYVMPVYSKVLLRSAWICVESCLDVASEGTLAFHNATNYRYCFLPPGTSERICATGFILPSRGLFSSRCIPDYFVDSTSNVPEEQDSESEYGTFFDEIFVEFEKATDVTLFLCCFAFVFCIATLFIVGFLASLIIYFFLAAIVTLGIGVSVMFWVKFVSLKLDRTGYSNQTVLNAELHGTVMSVRSETMLIFAIASTVITVRSAKESEVSDCKKPIHRGLQAVHRQPPTLDFILFVFWICLGNSIYFCLSPNDSSRLKEKSDLASSFFYNIVVKTLRAIEQCVRVINHNAYIMIVIKGKNFCPAAKLALEILMDRAFDFATVNIIGDLTLYVIKFLVTLAVFFIALVEFKVRLGLESWIFWSIFVASFTYFVASCFLNLIEMIVDTLFLAFAQDEQTVGSDGKLCYYNPEFASFIDSVKSVDKGEGKYSENDEVFVSSNE</sequence>
<evidence type="ECO:0000313" key="9">
    <source>
        <dbReference type="WBParaSite" id="EVEC_0000816101-mRNA-1"/>
    </source>
</evidence>
<feature type="transmembrane region" description="Helical" evidence="6">
    <location>
        <begin position="291"/>
        <end position="308"/>
    </location>
</feature>
<keyword evidence="3 6" id="KW-0812">Transmembrane</keyword>
<evidence type="ECO:0000256" key="1">
    <source>
        <dbReference type="ARBA" id="ARBA00004141"/>
    </source>
</evidence>
<organism evidence="9">
    <name type="scientific">Enterobius vermicularis</name>
    <name type="common">Human pinworm</name>
    <dbReference type="NCBI Taxonomy" id="51028"/>
    <lineage>
        <taxon>Eukaryota</taxon>
        <taxon>Metazoa</taxon>
        <taxon>Ecdysozoa</taxon>
        <taxon>Nematoda</taxon>
        <taxon>Chromadorea</taxon>
        <taxon>Rhabditida</taxon>
        <taxon>Spirurina</taxon>
        <taxon>Oxyuridomorpha</taxon>
        <taxon>Oxyuroidea</taxon>
        <taxon>Oxyuridae</taxon>
        <taxon>Enterobius</taxon>
    </lineage>
</organism>
<keyword evidence="8" id="KW-1185">Reference proteome</keyword>
<dbReference type="AlphaFoldDB" id="A0A0N4VC75"/>
<dbReference type="WBParaSite" id="EVEC_0000816101-mRNA-1">
    <property type="protein sequence ID" value="EVEC_0000816101-mRNA-1"/>
    <property type="gene ID" value="EVEC_0000816101"/>
</dbReference>
<comment type="subcellular location">
    <subcellularLocation>
        <location evidence="6">Cell membrane</location>
        <topology evidence="6">Multi-pass membrane protein</topology>
    </subcellularLocation>
    <subcellularLocation>
        <location evidence="1">Membrane</location>
        <topology evidence="1">Multi-pass membrane protein</topology>
    </subcellularLocation>
</comment>
<gene>
    <name evidence="7" type="ORF">EVEC_LOCUS7645</name>
</gene>
<feature type="transmembrane region" description="Helical" evidence="6">
    <location>
        <begin position="417"/>
        <end position="439"/>
    </location>
</feature>
<dbReference type="STRING" id="51028.A0A0N4VC75"/>
<keyword evidence="5 6" id="KW-0472">Membrane</keyword>
<reference evidence="7 8" key="2">
    <citation type="submission" date="2018-10" db="EMBL/GenBank/DDBJ databases">
        <authorList>
            <consortium name="Pathogen Informatics"/>
        </authorList>
    </citation>
    <scope>NUCLEOTIDE SEQUENCE [LARGE SCALE GENOMIC DNA]</scope>
</reference>
<dbReference type="Proteomes" id="UP000274131">
    <property type="component" value="Unassembled WGS sequence"/>
</dbReference>
<dbReference type="OrthoDB" id="420519at2759"/>
<comment type="caution">
    <text evidence="6">Lacks conserved residue(s) required for the propagation of feature annotation.</text>
</comment>
<proteinExistence type="inferred from homology"/>
<feature type="transmembrane region" description="Helical" evidence="6">
    <location>
        <begin position="167"/>
        <end position="186"/>
    </location>
</feature>
<comment type="function">
    <text evidence="6">Choline transporter.</text>
</comment>
<comment type="similarity">
    <text evidence="2 6">Belongs to the CTL (choline transporter-like) family.</text>
</comment>
<dbReference type="PANTHER" id="PTHR12385">
    <property type="entry name" value="CHOLINE TRANSPORTER-LIKE (SLC FAMILY 44)"/>
    <property type="match status" value="1"/>
</dbReference>
<name>A0A0N4VC75_ENTVE</name>
<evidence type="ECO:0000313" key="7">
    <source>
        <dbReference type="EMBL" id="VDD92894.1"/>
    </source>
</evidence>
<evidence type="ECO:0000256" key="6">
    <source>
        <dbReference type="RuleBase" id="RU368066"/>
    </source>
</evidence>
<evidence type="ECO:0000313" key="8">
    <source>
        <dbReference type="Proteomes" id="UP000274131"/>
    </source>
</evidence>